<dbReference type="Proteomes" id="UP000255177">
    <property type="component" value="Unassembled WGS sequence"/>
</dbReference>
<proteinExistence type="predicted"/>
<accession>A0A380SX39</accession>
<reference evidence="2" key="1">
    <citation type="submission" date="2018-07" db="EMBL/GenBank/DDBJ databases">
        <authorList>
            <person name="Blom J."/>
        </authorList>
    </citation>
    <scope>NUCLEOTIDE SEQUENCE [LARGE SCALE GENOMIC DNA]</scope>
    <source>
        <strain evidence="2">CCOS 864</strain>
    </source>
</reference>
<dbReference type="AlphaFoldDB" id="A0A380SX39"/>
<keyword evidence="2" id="KW-1185">Reference proteome</keyword>
<dbReference type="RefSeq" id="WP_115085553.1">
    <property type="nucleotide sequence ID" value="NZ_CBCSFG010000006.1"/>
</dbReference>
<evidence type="ECO:0000313" key="2">
    <source>
        <dbReference type="Proteomes" id="UP000255177"/>
    </source>
</evidence>
<organism evidence="1 2">
    <name type="scientific">Pseudomonas wadenswilerensis</name>
    <dbReference type="NCBI Taxonomy" id="1785161"/>
    <lineage>
        <taxon>Bacteria</taxon>
        <taxon>Pseudomonadati</taxon>
        <taxon>Pseudomonadota</taxon>
        <taxon>Gammaproteobacteria</taxon>
        <taxon>Pseudomonadales</taxon>
        <taxon>Pseudomonadaceae</taxon>
        <taxon>Pseudomonas</taxon>
    </lineage>
</organism>
<sequence length="631" mass="68991">MTKFEKTTGVLVATAKTRAPQPRRFRNLFNPPVPTNTEQNIEGGQINLLRTPKIPEGLKVEIPAFTTVGPPSTIDTVTVYINERPVHSFELPVPHVVSFPIPVTLQDPVLESHGEKIVYFDVVNSINPNDGVSQNLTVTVDRLDPNLGAFPAAIILPADLPEATVTPEYLEAHDNQLVLQIPDYLDPQVGDYWAILFGDEQSQPNKGGLVSERPINVVLTTEELLLAGPGTKQVTYILEDRAGNPSKLAHRQQVFVILEPTPIDLLPPRVDAAPIDIVEAREGVLIEVDEYTNALAGDEVRVYWNDIYVNRAILPPTPNWPLPFTASWATISNGVEGTAHTAKVRYEVIRSKTYLSPVLDVEVDLELIGPPNPGEPDPVNPELDVPLLTSSTGELNLLRPEDAGQPADVSFALYDPAQTGEVIRLYYGPENLLVATYTVLSTDNPGDSIPLQISWDDIVTVGNGTDIPLFYKIFANATTTNFQASGSQLVDVSAIPLAEVNEPELNLLGNQVGISCSDSPWRGVNARILDAQNLQVGDTVTLHWLGLEGFTGSVPVEETRSSFPRDVLTQNEVDTGVNLMIPWAPCMEPLRSGFVELYWIQERGGQAIGRSPVKSYYYFGEQGTGLCPGRP</sequence>
<evidence type="ECO:0000313" key="1">
    <source>
        <dbReference type="EMBL" id="SUQ61841.1"/>
    </source>
</evidence>
<dbReference type="EMBL" id="UIDD01000004">
    <property type="protein sequence ID" value="SUQ61841.1"/>
    <property type="molecule type" value="Genomic_DNA"/>
</dbReference>
<name>A0A380SX39_9PSED</name>
<gene>
    <name evidence="1" type="ORF">CCOS864_01266</name>
</gene>
<protein>
    <submittedName>
        <fullName evidence="1">Uncharacterized protein</fullName>
    </submittedName>
</protein>